<protein>
    <recommendedName>
        <fullName evidence="9">Polyamine transporter PUT1</fullName>
    </recommendedName>
    <alternativeName>
        <fullName evidence="10">Polyamine uptake transporter 1</fullName>
    </alternativeName>
</protein>
<accession>A0AAV9BAR1</accession>
<dbReference type="PIRSF" id="PIRSF006060">
    <property type="entry name" value="AA_transporter"/>
    <property type="match status" value="1"/>
</dbReference>
<evidence type="ECO:0000256" key="2">
    <source>
        <dbReference type="ARBA" id="ARBA00022448"/>
    </source>
</evidence>
<evidence type="ECO:0000256" key="9">
    <source>
        <dbReference type="ARBA" id="ARBA00074311"/>
    </source>
</evidence>
<reference evidence="12" key="2">
    <citation type="submission" date="2023-06" db="EMBL/GenBank/DDBJ databases">
        <authorList>
            <person name="Ma L."/>
            <person name="Liu K.-W."/>
            <person name="Li Z."/>
            <person name="Hsiao Y.-Y."/>
            <person name="Qi Y."/>
            <person name="Fu T."/>
            <person name="Tang G."/>
            <person name="Zhang D."/>
            <person name="Sun W.-H."/>
            <person name="Liu D.-K."/>
            <person name="Li Y."/>
            <person name="Chen G.-Z."/>
            <person name="Liu X.-D."/>
            <person name="Liao X.-Y."/>
            <person name="Jiang Y.-T."/>
            <person name="Yu X."/>
            <person name="Hao Y."/>
            <person name="Huang J."/>
            <person name="Zhao X.-W."/>
            <person name="Ke S."/>
            <person name="Chen Y.-Y."/>
            <person name="Wu W.-L."/>
            <person name="Hsu J.-L."/>
            <person name="Lin Y.-F."/>
            <person name="Huang M.-D."/>
            <person name="Li C.-Y."/>
            <person name="Huang L."/>
            <person name="Wang Z.-W."/>
            <person name="Zhao X."/>
            <person name="Zhong W.-Y."/>
            <person name="Peng D.-H."/>
            <person name="Ahmad S."/>
            <person name="Lan S."/>
            <person name="Zhang J.-S."/>
            <person name="Tsai W.-C."/>
            <person name="Van De Peer Y."/>
            <person name="Liu Z.-J."/>
        </authorList>
    </citation>
    <scope>NUCLEOTIDE SEQUENCE</scope>
    <source>
        <strain evidence="12">SCP</strain>
        <tissue evidence="12">Leaves</tissue>
    </source>
</reference>
<evidence type="ECO:0000256" key="8">
    <source>
        <dbReference type="ARBA" id="ARBA00024041"/>
    </source>
</evidence>
<dbReference type="Pfam" id="PF13520">
    <property type="entry name" value="AA_permease_2"/>
    <property type="match status" value="1"/>
</dbReference>
<comment type="similarity">
    <text evidence="8">Belongs to the amino acid-polyamine-organocation (APC) superfamily. Polyamine:cation symporter (PHS) (TC 2.A.3.12) family.</text>
</comment>
<organism evidence="12 13">
    <name type="scientific">Acorus gramineus</name>
    <name type="common">Dwarf sweet flag</name>
    <dbReference type="NCBI Taxonomy" id="55184"/>
    <lineage>
        <taxon>Eukaryota</taxon>
        <taxon>Viridiplantae</taxon>
        <taxon>Streptophyta</taxon>
        <taxon>Embryophyta</taxon>
        <taxon>Tracheophyta</taxon>
        <taxon>Spermatophyta</taxon>
        <taxon>Magnoliopsida</taxon>
        <taxon>Liliopsida</taxon>
        <taxon>Acoraceae</taxon>
        <taxon>Acorus</taxon>
    </lineage>
</organism>
<dbReference type="PANTHER" id="PTHR45826">
    <property type="entry name" value="POLYAMINE TRANSPORTER PUT1"/>
    <property type="match status" value="1"/>
</dbReference>
<dbReference type="Proteomes" id="UP001179952">
    <property type="component" value="Unassembled WGS sequence"/>
</dbReference>
<evidence type="ECO:0000256" key="5">
    <source>
        <dbReference type="ARBA" id="ARBA00022847"/>
    </source>
</evidence>
<feature type="transmembrane region" description="Helical" evidence="11">
    <location>
        <begin position="151"/>
        <end position="172"/>
    </location>
</feature>
<sequence length="487" mass="53659">MKLRNTAKSRSSFPMGEYNGVNYHEINDVEEGPRTDKIRKVSVLPLIFLIFYEVSGGPFGVEDSVKAAGPLLALLGFLVFPFIWSIPEALITAELGTMFPEDGGYVVWVSSALGPFWGFQQGWMKWLSGVIDNALYPVLFLDYLKSGIPALAGGLPRTVAVLALTVALTYMNYRGLTIVGWVAVLLGAVSLLPFIVMGLVAIPKLRPGRWLAVNLQDVDWSLYLNTLFWNLNYWDSISTLTGEVDNPKKTLPKALFYALILVVLGYFFPLLIGTGAIHVDRELWADGYFSDIAKIIGGVWLSWWVQGAAAMSNMGMFVAEMSSDSFQLLGMAERGMLPEFFSRRSRHGTPLVGILFSASGVILLSWLSFQEIVAAENFLYCFGMLIEFVAFVRLRMKYPAASRPYKIPLGTVGSILMLIPPTVLIVVVLALSSFKVMLVSLGAILVGLILQPCLKFVDNRRWLKFSVSGDLPDLQIAEHGSADSLVG</sequence>
<evidence type="ECO:0000256" key="6">
    <source>
        <dbReference type="ARBA" id="ARBA00022989"/>
    </source>
</evidence>
<feature type="transmembrane region" description="Helical" evidence="11">
    <location>
        <begin position="375"/>
        <end position="395"/>
    </location>
</feature>
<dbReference type="FunFam" id="1.20.1740.10:FF:000041">
    <property type="entry name" value="Amino acid permease, putative"/>
    <property type="match status" value="1"/>
</dbReference>
<evidence type="ECO:0000313" key="13">
    <source>
        <dbReference type="Proteomes" id="UP001179952"/>
    </source>
</evidence>
<dbReference type="InterPro" id="IPR044566">
    <property type="entry name" value="RMV1-like"/>
</dbReference>
<evidence type="ECO:0000256" key="1">
    <source>
        <dbReference type="ARBA" id="ARBA00004651"/>
    </source>
</evidence>
<keyword evidence="5" id="KW-0769">Symport</keyword>
<name>A0AAV9BAR1_ACOGR</name>
<evidence type="ECO:0000313" key="12">
    <source>
        <dbReference type="EMBL" id="KAK1273695.1"/>
    </source>
</evidence>
<keyword evidence="13" id="KW-1185">Reference proteome</keyword>
<evidence type="ECO:0000256" key="10">
    <source>
        <dbReference type="ARBA" id="ARBA00080801"/>
    </source>
</evidence>
<dbReference type="InterPro" id="IPR002293">
    <property type="entry name" value="AA/rel_permease1"/>
</dbReference>
<evidence type="ECO:0000256" key="4">
    <source>
        <dbReference type="ARBA" id="ARBA00022692"/>
    </source>
</evidence>
<evidence type="ECO:0000256" key="11">
    <source>
        <dbReference type="SAM" id="Phobius"/>
    </source>
</evidence>
<dbReference type="Gene3D" id="1.20.1740.10">
    <property type="entry name" value="Amino acid/polyamine transporter I"/>
    <property type="match status" value="1"/>
</dbReference>
<dbReference type="GO" id="GO:0015203">
    <property type="term" value="F:polyamine transmembrane transporter activity"/>
    <property type="evidence" value="ECO:0007669"/>
    <property type="project" value="UniProtKB-ARBA"/>
</dbReference>
<dbReference type="AlphaFoldDB" id="A0AAV9BAR1"/>
<feature type="transmembrane region" description="Helical" evidence="11">
    <location>
        <begin position="43"/>
        <end position="61"/>
    </location>
</feature>
<feature type="transmembrane region" description="Helical" evidence="11">
    <location>
        <begin position="255"/>
        <end position="279"/>
    </location>
</feature>
<reference evidence="12" key="1">
    <citation type="journal article" date="2023" name="Nat. Commun.">
        <title>Diploid and tetraploid genomes of Acorus and the evolution of monocots.</title>
        <authorList>
            <person name="Ma L."/>
            <person name="Liu K.W."/>
            <person name="Li Z."/>
            <person name="Hsiao Y.Y."/>
            <person name="Qi Y."/>
            <person name="Fu T."/>
            <person name="Tang G.D."/>
            <person name="Zhang D."/>
            <person name="Sun W.H."/>
            <person name="Liu D.K."/>
            <person name="Li Y."/>
            <person name="Chen G.Z."/>
            <person name="Liu X.D."/>
            <person name="Liao X.Y."/>
            <person name="Jiang Y.T."/>
            <person name="Yu X."/>
            <person name="Hao Y."/>
            <person name="Huang J."/>
            <person name="Zhao X.W."/>
            <person name="Ke S."/>
            <person name="Chen Y.Y."/>
            <person name="Wu W.L."/>
            <person name="Hsu J.L."/>
            <person name="Lin Y.F."/>
            <person name="Huang M.D."/>
            <person name="Li C.Y."/>
            <person name="Huang L."/>
            <person name="Wang Z.W."/>
            <person name="Zhao X."/>
            <person name="Zhong W.Y."/>
            <person name="Peng D.H."/>
            <person name="Ahmad S."/>
            <person name="Lan S."/>
            <person name="Zhang J.S."/>
            <person name="Tsai W.C."/>
            <person name="Van de Peer Y."/>
            <person name="Liu Z.J."/>
        </authorList>
    </citation>
    <scope>NUCLEOTIDE SEQUENCE</scope>
    <source>
        <strain evidence="12">SCP</strain>
    </source>
</reference>
<feature type="transmembrane region" description="Helical" evidence="11">
    <location>
        <begin position="67"/>
        <end position="91"/>
    </location>
</feature>
<feature type="transmembrane region" description="Helical" evidence="11">
    <location>
        <begin position="437"/>
        <end position="457"/>
    </location>
</feature>
<keyword evidence="3" id="KW-1003">Cell membrane</keyword>
<dbReference type="PANTHER" id="PTHR45826:SF2">
    <property type="entry name" value="AMINO ACID TRANSPORTER"/>
    <property type="match status" value="1"/>
</dbReference>
<feature type="transmembrane region" description="Helical" evidence="11">
    <location>
        <begin position="103"/>
        <end position="120"/>
    </location>
</feature>
<feature type="transmembrane region" description="Helical" evidence="11">
    <location>
        <begin position="407"/>
        <end position="431"/>
    </location>
</feature>
<evidence type="ECO:0000256" key="3">
    <source>
        <dbReference type="ARBA" id="ARBA00022475"/>
    </source>
</evidence>
<proteinExistence type="inferred from homology"/>
<keyword evidence="2" id="KW-0813">Transport</keyword>
<feature type="transmembrane region" description="Helical" evidence="11">
    <location>
        <begin position="178"/>
        <end position="202"/>
    </location>
</feature>
<gene>
    <name evidence="12" type="ORF">QJS04_geneDACA012219</name>
</gene>
<comment type="subcellular location">
    <subcellularLocation>
        <location evidence="1">Cell membrane</location>
        <topology evidence="1">Multi-pass membrane protein</topology>
    </subcellularLocation>
</comment>
<keyword evidence="4 11" id="KW-0812">Transmembrane</keyword>
<dbReference type="GO" id="GO:0005886">
    <property type="term" value="C:plasma membrane"/>
    <property type="evidence" value="ECO:0007669"/>
    <property type="project" value="UniProtKB-SubCell"/>
</dbReference>
<evidence type="ECO:0000256" key="7">
    <source>
        <dbReference type="ARBA" id="ARBA00023136"/>
    </source>
</evidence>
<feature type="transmembrane region" description="Helical" evidence="11">
    <location>
        <begin position="351"/>
        <end position="369"/>
    </location>
</feature>
<dbReference type="GO" id="GO:0015293">
    <property type="term" value="F:symporter activity"/>
    <property type="evidence" value="ECO:0007669"/>
    <property type="project" value="UniProtKB-KW"/>
</dbReference>
<keyword evidence="6 11" id="KW-1133">Transmembrane helix</keyword>
<dbReference type="EMBL" id="JAUJYN010000004">
    <property type="protein sequence ID" value="KAK1273695.1"/>
    <property type="molecule type" value="Genomic_DNA"/>
</dbReference>
<keyword evidence="7 11" id="KW-0472">Membrane</keyword>
<comment type="caution">
    <text evidence="12">The sequence shown here is derived from an EMBL/GenBank/DDBJ whole genome shotgun (WGS) entry which is preliminary data.</text>
</comment>